<feature type="compositionally biased region" description="Polar residues" evidence="1">
    <location>
        <begin position="1147"/>
        <end position="1165"/>
    </location>
</feature>
<protein>
    <submittedName>
        <fullName evidence="2">Uncharacterized protein</fullName>
    </submittedName>
</protein>
<evidence type="ECO:0000256" key="1">
    <source>
        <dbReference type="SAM" id="MobiDB-lite"/>
    </source>
</evidence>
<name>A0AAU7CAU4_9BACT</name>
<feature type="compositionally biased region" description="Polar residues" evidence="1">
    <location>
        <begin position="1060"/>
        <end position="1072"/>
    </location>
</feature>
<feature type="region of interest" description="Disordered" evidence="1">
    <location>
        <begin position="1011"/>
        <end position="1072"/>
    </location>
</feature>
<dbReference type="RefSeq" id="WP_406695033.1">
    <property type="nucleotide sequence ID" value="NZ_CP155447.1"/>
</dbReference>
<feature type="compositionally biased region" description="Pro residues" evidence="1">
    <location>
        <begin position="1041"/>
        <end position="1054"/>
    </location>
</feature>
<dbReference type="EMBL" id="CP155447">
    <property type="protein sequence ID" value="XBH02291.1"/>
    <property type="molecule type" value="Genomic_DNA"/>
</dbReference>
<organism evidence="2">
    <name type="scientific">Singulisphaera sp. Ch08</name>
    <dbReference type="NCBI Taxonomy" id="3120278"/>
    <lineage>
        <taxon>Bacteria</taxon>
        <taxon>Pseudomonadati</taxon>
        <taxon>Planctomycetota</taxon>
        <taxon>Planctomycetia</taxon>
        <taxon>Isosphaerales</taxon>
        <taxon>Isosphaeraceae</taxon>
        <taxon>Singulisphaera</taxon>
    </lineage>
</organism>
<dbReference type="AlphaFoldDB" id="A0AAU7CAU4"/>
<reference evidence="2" key="1">
    <citation type="submission" date="2024-05" db="EMBL/GenBank/DDBJ databases">
        <title>Planctomycetes of the genus Singulisphaera possess chitinolytic capabilities.</title>
        <authorList>
            <person name="Ivanova A."/>
        </authorList>
    </citation>
    <scope>NUCLEOTIDE SEQUENCE</scope>
    <source>
        <strain evidence="2">Ch08T</strain>
    </source>
</reference>
<gene>
    <name evidence="2" type="ORF">V5E97_28735</name>
</gene>
<proteinExistence type="predicted"/>
<feature type="region of interest" description="Disordered" evidence="1">
    <location>
        <begin position="1143"/>
        <end position="1165"/>
    </location>
</feature>
<evidence type="ECO:0000313" key="2">
    <source>
        <dbReference type="EMBL" id="XBH02291.1"/>
    </source>
</evidence>
<accession>A0AAU7CAU4</accession>
<sequence length="1165" mass="126783">MCHRMKLILFSLAFATTGMLIIPRPIAGQGILHRNRKVIDKSHQIVTVKQLAALIDDLDEELFEEGMIGMKAPDVWGQNRMTKYRAEYEKEMADQVNKFTVTLNAAIRRADTAVLTSATSIGAAIQPRAAAGRRGGAASSATAAPSTTVVVPAAPGGTAQPLLDSISALLNRNATNLPQLPTALLPTDAIELEPKIGLDERDDYLKHLQELRRTNSGDDLTDAPGYGLYLIRMPISLLPGPEVRKGHGATVTVEAKHMLSPDLLPTTFRDITIMDTAYQIHPILLKLIHNIPISDPNTMTVAAAPTTQLHSKNSGLQSPDDRSFVDNGASGGNSNGIMSTIPFSESPDIYGVDEQAVLLDAINKELADGYRHDPSILSWLINGLGHAHRYMREQARNGMLTDMFSTARFQQLDNLVQQRNYVALAEWRRQFIDELVIRRNGWNYTPGMKYDIKQYKRATDVFIYALMVQSVLVDRQLKHDIDVISQQKGCACEDLNNLTFYDLLPSPEAREAFNTYVRCKWPIHVFAIDPAVEQQNHLDLFSARSEFQAALAVGIASGNLNFDQATKFARRLETDLETIGLNRTAIGYGAGESTFGWQFYPRIQTPPTPGNVRRIAGLIAGTSYNQSYIAKNRFIEPGPRECVALVVAPNFVPSIHFTSFGNWFEYVGKHANQKFDTADVLEFSRKLQTAKNALNQVCDSGDYRPGEIARLSDRLAQLEAKLPSQDYRVPLPYEGDLLGSEVFNSSGTRLFPRLLSWFGEPAQVGKPSTIFMLGTSFSVHETQVIAGGVPAADMKLISRNVMEITIKADARPIQTRDGRLIFDVHIATPNGISNHLFVEANPPPPTTPAPAFGYAIKTSELSISYGVTNRVEGVPAQPGVAGVIDSTPDQIVLSWLEPVGLAPDKVKIEFKFPNLSPIEIVDLKPNAKGQIVIANATLDQLTNDILIRLHHTAVTFDPIRNPTPLKPITTTSIVVTPTTGTHAERGVAASGSLTVSFTPLALPTKPVVVVPSGTPQIAPSADRDSKTTDSPQTEPSTPDDTVPPPVQDAPPQAIPPSTLYLPNSSTGASSASRGLLETLTRTSTQPGKFFVPDQPVMKPAQVGSAISRNARILSPRSSRPIMPAIPNSGSALAARVATTLRDPAIVKSSTTGQARTTGKPTRNEN</sequence>